<dbReference type="Proteomes" id="UP001430584">
    <property type="component" value="Unassembled WGS sequence"/>
</dbReference>
<gene>
    <name evidence="2" type="ORF">SLS55_000023</name>
</gene>
<reference evidence="2 3" key="1">
    <citation type="submission" date="2024-02" db="EMBL/GenBank/DDBJ databases">
        <title>De novo assembly and annotation of 12 fungi associated with fruit tree decline syndrome in Ontario, Canada.</title>
        <authorList>
            <person name="Sulman M."/>
            <person name="Ellouze W."/>
            <person name="Ilyukhin E."/>
        </authorList>
    </citation>
    <scope>NUCLEOTIDE SEQUENCE [LARGE SCALE GENOMIC DNA]</scope>
    <source>
        <strain evidence="2 3">FDS-637</strain>
    </source>
</reference>
<keyword evidence="1" id="KW-0732">Signal</keyword>
<dbReference type="GeneID" id="92004108"/>
<dbReference type="EMBL" id="JAJVCZ030000001">
    <property type="protein sequence ID" value="KAL0264079.1"/>
    <property type="molecule type" value="Genomic_DNA"/>
</dbReference>
<feature type="signal peptide" evidence="1">
    <location>
        <begin position="1"/>
        <end position="19"/>
    </location>
</feature>
<organism evidence="2 3">
    <name type="scientific">Diplodia seriata</name>
    <dbReference type="NCBI Taxonomy" id="420778"/>
    <lineage>
        <taxon>Eukaryota</taxon>
        <taxon>Fungi</taxon>
        <taxon>Dikarya</taxon>
        <taxon>Ascomycota</taxon>
        <taxon>Pezizomycotina</taxon>
        <taxon>Dothideomycetes</taxon>
        <taxon>Dothideomycetes incertae sedis</taxon>
        <taxon>Botryosphaeriales</taxon>
        <taxon>Botryosphaeriaceae</taxon>
        <taxon>Diplodia</taxon>
    </lineage>
</organism>
<proteinExistence type="predicted"/>
<evidence type="ECO:0008006" key="4">
    <source>
        <dbReference type="Google" id="ProtNLM"/>
    </source>
</evidence>
<evidence type="ECO:0000313" key="2">
    <source>
        <dbReference type="EMBL" id="KAL0264079.1"/>
    </source>
</evidence>
<evidence type="ECO:0000256" key="1">
    <source>
        <dbReference type="SAM" id="SignalP"/>
    </source>
</evidence>
<protein>
    <recommendedName>
        <fullName evidence="4">Cell wall protein</fullName>
    </recommendedName>
</protein>
<name>A0ABR3CU66_9PEZI</name>
<dbReference type="RefSeq" id="XP_066636819.1">
    <property type="nucleotide sequence ID" value="XM_066771540.1"/>
</dbReference>
<comment type="caution">
    <text evidence="2">The sequence shown here is derived from an EMBL/GenBank/DDBJ whole genome shotgun (WGS) entry which is preliminary data.</text>
</comment>
<evidence type="ECO:0000313" key="3">
    <source>
        <dbReference type="Proteomes" id="UP001430584"/>
    </source>
</evidence>
<keyword evidence="3" id="KW-1185">Reference proteome</keyword>
<accession>A0ABR3CU66</accession>
<sequence length="183" mass="19033">MKTSTILFPAALLAATATASPVPSSSTTFKLIATAPSSPINARYLTASNGRIYVGRATNSTCGNIAPVFDSSAGALPMYGDGEESQQQTYIDISGAADGALSYVADADAQQELTPDQKADGFAKDAQGVLTYEGGNWIACPQGEEGEYAVFAEKAHGEAGEGCTRFEMATKKVRTPKVACVYL</sequence>
<feature type="chain" id="PRO_5045280418" description="Cell wall protein" evidence="1">
    <location>
        <begin position="20"/>
        <end position="183"/>
    </location>
</feature>